<evidence type="ECO:0000313" key="2">
    <source>
        <dbReference type="EMBL" id="MDX8147923.1"/>
    </source>
</evidence>
<evidence type="ECO:0000313" key="3">
    <source>
        <dbReference type="Proteomes" id="UP001285352"/>
    </source>
</evidence>
<dbReference type="SUPFAM" id="SSF48452">
    <property type="entry name" value="TPR-like"/>
    <property type="match status" value="1"/>
</dbReference>
<reference evidence="2 3" key="1">
    <citation type="submission" date="2023-11" db="EMBL/GenBank/DDBJ databases">
        <title>Lentzea sokolovensis, sp. nov., Lentzea kristufkii, sp. nov., and Lentzea miocenensis, sp. nov., rare actinobacteria from Sokolov Coal Basin, Miocene lacustrine sediment, Czech Republic.</title>
        <authorList>
            <person name="Lara A."/>
            <person name="Kotroba L."/>
            <person name="Nouioui I."/>
            <person name="Neumann-Schaal M."/>
            <person name="Mast Y."/>
            <person name="Chronakova A."/>
        </authorList>
    </citation>
    <scope>NUCLEOTIDE SEQUENCE [LARGE SCALE GENOMIC DNA]</scope>
    <source>
        <strain evidence="2 3">BCCO 10_0061</strain>
    </source>
</reference>
<dbReference type="InterPro" id="IPR011990">
    <property type="entry name" value="TPR-like_helical_dom_sf"/>
</dbReference>
<comment type="caution">
    <text evidence="2">The sequence shown here is derived from an EMBL/GenBank/DDBJ whole genome shotgun (WGS) entry which is preliminary data.</text>
</comment>
<sequence length="830" mass="89627">MRTLPQATVDRVLRMREVGSSLTNSGRPAAGARALRAALLLAGWPDGADTGNWLAGRVLISLGLAEAEQGDTEAGLRLLDEAARMVAPEHRGILLQNKGVVLQRAGRTDEAAPLFDAAIPLLADVRDDFTLATALLNRATLRLGVGRVRLARDDLGRCRQIAEKNRYDLLTAKVDHDLGYCHLLAGDIPLALRSLDEASRQYRLHGADYLPVVVMDKARTLLAVGLASEASRELTEAFQLFRRDHFSVDYAWAELTRAQIALATGDHGTALMWSRRAARRFRRHGDAAWAAVAEVTTVQAQLMCGRQPNALVTRARLLADRLHDLGLRYDGDHAELLSARALIAAGRVVDAGIAVARTTRPAAGAPLETRLLRQLVQAELHSTAGRTAAALAHARSGLAMLNRQRRRFGSIELRAGISALGQELACTGLRLALRNGSARLVFDWSERCRAQAFRARPVRALADQDTREMIAELRQLDRVNQRHHVAQLERRLRERGWQQEGTGEAVVPMSLSTVQQELAGTHAMVSFVHHDGDLAALVIKDGSVGLVHLGALGTVVEAVRRLISDLDALSSWHLPTHLFAVFRESAEWHLGQLQRALLTPLRPLLGHGNVVVVPCTGLTGIPWGLLPDFRERAVSVAPSASVWVTARRSATTGHDGAALFVAGPNLNQAEAEVRELVRLYPRSTCLVGEDATVEATLRALDGATIAHLATHGHHEPENVLFSRLDLVDGPLLAYELQGLTQAPKHVILSACDVGQAQVRAGDEILGLTAAMLYVGTTTVVSSVARVHDDVVVAVMHEYHRAILAGNEPAQALAVASGIGSLVPLVCYGAG</sequence>
<dbReference type="Gene3D" id="1.25.40.10">
    <property type="entry name" value="Tetratricopeptide repeat domain"/>
    <property type="match status" value="2"/>
</dbReference>
<dbReference type="Pfam" id="PF12770">
    <property type="entry name" value="CHAT"/>
    <property type="match status" value="1"/>
</dbReference>
<proteinExistence type="predicted"/>
<gene>
    <name evidence="2" type="ORF">SK854_37825</name>
</gene>
<dbReference type="InterPro" id="IPR024983">
    <property type="entry name" value="CHAT_dom"/>
</dbReference>
<keyword evidence="3" id="KW-1185">Reference proteome</keyword>
<protein>
    <submittedName>
        <fullName evidence="2">CHAT domain-containing tetratricopeptide repeat protein</fullName>
    </submittedName>
</protein>
<name>A0ABU4V809_9PSEU</name>
<feature type="domain" description="CHAT" evidence="1">
    <location>
        <begin position="590"/>
        <end position="815"/>
    </location>
</feature>
<dbReference type="EMBL" id="JAXAVU010000014">
    <property type="protein sequence ID" value="MDX8147923.1"/>
    <property type="molecule type" value="Genomic_DNA"/>
</dbReference>
<accession>A0ABU4V809</accession>
<dbReference type="RefSeq" id="WP_319979959.1">
    <property type="nucleotide sequence ID" value="NZ_JAXAVU010000014.1"/>
</dbReference>
<organism evidence="2 3">
    <name type="scientific">Lentzea sokolovensis</name>
    <dbReference type="NCBI Taxonomy" id="3095429"/>
    <lineage>
        <taxon>Bacteria</taxon>
        <taxon>Bacillati</taxon>
        <taxon>Actinomycetota</taxon>
        <taxon>Actinomycetes</taxon>
        <taxon>Pseudonocardiales</taxon>
        <taxon>Pseudonocardiaceae</taxon>
        <taxon>Lentzea</taxon>
    </lineage>
</organism>
<dbReference type="Proteomes" id="UP001285352">
    <property type="component" value="Unassembled WGS sequence"/>
</dbReference>
<evidence type="ECO:0000259" key="1">
    <source>
        <dbReference type="Pfam" id="PF12770"/>
    </source>
</evidence>